<evidence type="ECO:0000259" key="2">
    <source>
        <dbReference type="Pfam" id="PF14219"/>
    </source>
</evidence>
<evidence type="ECO:0000313" key="3">
    <source>
        <dbReference type="EMBL" id="ATE51932.1"/>
    </source>
</evidence>
<feature type="transmembrane region" description="Helical" evidence="1">
    <location>
        <begin position="249"/>
        <end position="271"/>
    </location>
</feature>
<sequence>MRPLQPMRVDWVATPPPGAYPARRFGGARRPYAGPPSYPVPPRWGFPLLAWRWPTSVALDEARPLDRVDRVQRLARTASQALGLAGMTALWAAGSELWRYTLLLLSRTGALSATTVGVSDAMVVAASAVAGITSAIALVLSFLWVRAARAAAAAASGYAPSRSERELVLGLVVPGVNLVVPGSVLAELEHAALRLPADARPKPSKLLLRWWALWVTSALFFALTVAWSFRDSVQALADGVLLHAVSDLLAAGVALTTAVVVRSITTLLLPLDPASLRRMRVVGVKGAPAPELRAIRASGSPR</sequence>
<keyword evidence="1" id="KW-0472">Membrane</keyword>
<keyword evidence="1" id="KW-1133">Transmembrane helix</keyword>
<gene>
    <name evidence="3" type="ORF">CNX65_00380</name>
</gene>
<organism evidence="3 4">
    <name type="scientific">Actinosynnema pretiosum</name>
    <dbReference type="NCBI Taxonomy" id="42197"/>
    <lineage>
        <taxon>Bacteria</taxon>
        <taxon>Bacillati</taxon>
        <taxon>Actinomycetota</taxon>
        <taxon>Actinomycetes</taxon>
        <taxon>Pseudonocardiales</taxon>
        <taxon>Pseudonocardiaceae</taxon>
        <taxon>Actinosynnema</taxon>
    </lineage>
</organism>
<dbReference type="RefSeq" id="WP_096490981.1">
    <property type="nucleotide sequence ID" value="NZ_CP023445.1"/>
</dbReference>
<name>A0A290YYV6_9PSEU</name>
<proteinExistence type="predicted"/>
<feature type="transmembrane region" description="Helical" evidence="1">
    <location>
        <begin position="210"/>
        <end position="229"/>
    </location>
</feature>
<keyword evidence="1" id="KW-0812">Transmembrane</keyword>
<keyword evidence="4" id="KW-1185">Reference proteome</keyword>
<dbReference type="AlphaFoldDB" id="A0A290YYV6"/>
<dbReference type="EMBL" id="CP023445">
    <property type="protein sequence ID" value="ATE51932.1"/>
    <property type="molecule type" value="Genomic_DNA"/>
</dbReference>
<feature type="transmembrane region" description="Helical" evidence="1">
    <location>
        <begin position="81"/>
        <end position="101"/>
    </location>
</feature>
<evidence type="ECO:0000313" key="4">
    <source>
        <dbReference type="Proteomes" id="UP000218505"/>
    </source>
</evidence>
<dbReference type="Pfam" id="PF14219">
    <property type="entry name" value="DUF4328"/>
    <property type="match status" value="1"/>
</dbReference>
<dbReference type="Proteomes" id="UP000218505">
    <property type="component" value="Chromosome"/>
</dbReference>
<evidence type="ECO:0000256" key="1">
    <source>
        <dbReference type="SAM" id="Phobius"/>
    </source>
</evidence>
<reference evidence="3" key="1">
    <citation type="submission" date="2017-09" db="EMBL/GenBank/DDBJ databases">
        <title>Complete Genome Sequence of ansamitocin-producing Bacterium Actinosynnema pretiosum X47.</title>
        <authorList>
            <person name="Cao G."/>
            <person name="Zong G."/>
            <person name="Zhong C."/>
            <person name="Fu J."/>
        </authorList>
    </citation>
    <scope>NUCLEOTIDE SEQUENCE [LARGE SCALE GENOMIC DNA]</scope>
    <source>
        <strain evidence="3">X47</strain>
    </source>
</reference>
<feature type="transmembrane region" description="Helical" evidence="1">
    <location>
        <begin position="121"/>
        <end position="145"/>
    </location>
</feature>
<accession>A0A290YYV6</accession>
<protein>
    <recommendedName>
        <fullName evidence="2">DUF4328 domain-containing protein</fullName>
    </recommendedName>
</protein>
<feature type="domain" description="DUF4328" evidence="2">
    <location>
        <begin position="107"/>
        <end position="265"/>
    </location>
</feature>
<dbReference type="InterPro" id="IPR025565">
    <property type="entry name" value="DUF4328"/>
</dbReference>
<dbReference type="KEGG" id="apre:CNX65_00380"/>